<sequence length="166" mass="18797">MLNDETADIGGKEQFSIYARYIYNDEIQEDFLNFVPLHNISGENLANTLLDSLKNVGIDLQYLRGQCYDGAAAMIFRFNGVQAIVKKQYKTAVYIHCSAHVLNLASCSACELSSIRNTIGIIETVYNFMNTPKIQCVLQNEVKSKIPDSKKEKLKKMCATRWVEKT</sequence>
<proteinExistence type="predicted"/>
<name>A0A6G0W781_APHCR</name>
<accession>A0A6G0W781</accession>
<dbReference type="SUPFAM" id="SSF53098">
    <property type="entry name" value="Ribonuclease H-like"/>
    <property type="match status" value="1"/>
</dbReference>
<dbReference type="OrthoDB" id="6614843at2759"/>
<gene>
    <name evidence="1" type="ORF">FWK35_00024643</name>
</gene>
<comment type="caution">
    <text evidence="1">The sequence shown here is derived from an EMBL/GenBank/DDBJ whole genome shotgun (WGS) entry which is preliminary data.</text>
</comment>
<evidence type="ECO:0000313" key="2">
    <source>
        <dbReference type="Proteomes" id="UP000478052"/>
    </source>
</evidence>
<reference evidence="1 2" key="1">
    <citation type="submission" date="2019-08" db="EMBL/GenBank/DDBJ databases">
        <title>Whole genome of Aphis craccivora.</title>
        <authorList>
            <person name="Voronova N.V."/>
            <person name="Shulinski R.S."/>
            <person name="Bandarenka Y.V."/>
            <person name="Zhorov D.G."/>
            <person name="Warner D."/>
        </authorList>
    </citation>
    <scope>NUCLEOTIDE SEQUENCE [LARGE SCALE GENOMIC DNA]</scope>
    <source>
        <strain evidence="1">180601</strain>
        <tissue evidence="1">Whole Body</tissue>
    </source>
</reference>
<dbReference type="AlphaFoldDB" id="A0A6G0W781"/>
<dbReference type="PANTHER" id="PTHR45749">
    <property type="match status" value="1"/>
</dbReference>
<keyword evidence="2" id="KW-1185">Reference proteome</keyword>
<dbReference type="Proteomes" id="UP000478052">
    <property type="component" value="Unassembled WGS sequence"/>
</dbReference>
<protein>
    <submittedName>
        <fullName evidence="1">Zinc finger MYM-type protein 1-like</fullName>
    </submittedName>
</protein>
<evidence type="ECO:0000313" key="1">
    <source>
        <dbReference type="EMBL" id="KAF0722911.1"/>
    </source>
</evidence>
<dbReference type="PANTHER" id="PTHR45749:SF21">
    <property type="entry name" value="DUF4371 DOMAIN-CONTAINING PROTEIN"/>
    <property type="match status" value="1"/>
</dbReference>
<organism evidence="1 2">
    <name type="scientific">Aphis craccivora</name>
    <name type="common">Cowpea aphid</name>
    <dbReference type="NCBI Taxonomy" id="307492"/>
    <lineage>
        <taxon>Eukaryota</taxon>
        <taxon>Metazoa</taxon>
        <taxon>Ecdysozoa</taxon>
        <taxon>Arthropoda</taxon>
        <taxon>Hexapoda</taxon>
        <taxon>Insecta</taxon>
        <taxon>Pterygota</taxon>
        <taxon>Neoptera</taxon>
        <taxon>Paraneoptera</taxon>
        <taxon>Hemiptera</taxon>
        <taxon>Sternorrhyncha</taxon>
        <taxon>Aphidomorpha</taxon>
        <taxon>Aphidoidea</taxon>
        <taxon>Aphididae</taxon>
        <taxon>Aphidini</taxon>
        <taxon>Aphis</taxon>
        <taxon>Aphis</taxon>
    </lineage>
</organism>
<dbReference type="EMBL" id="VUJU01009019">
    <property type="protein sequence ID" value="KAF0722911.1"/>
    <property type="molecule type" value="Genomic_DNA"/>
</dbReference>
<dbReference type="InterPro" id="IPR012337">
    <property type="entry name" value="RNaseH-like_sf"/>
</dbReference>